<evidence type="ECO:0000256" key="5">
    <source>
        <dbReference type="RuleBase" id="RU362042"/>
    </source>
</evidence>
<dbReference type="GO" id="GO:0009003">
    <property type="term" value="F:signal peptidase activity"/>
    <property type="evidence" value="ECO:0007669"/>
    <property type="project" value="UniProtKB-EC"/>
</dbReference>
<keyword evidence="5" id="KW-1133">Transmembrane helix</keyword>
<comment type="caution">
    <text evidence="7">The sequence shown here is derived from an EMBL/GenBank/DDBJ whole genome shotgun (WGS) entry which is preliminary data.</text>
</comment>
<comment type="similarity">
    <text evidence="2 5">Belongs to the peptidase S26 family.</text>
</comment>
<accession>A0A2M7S4M2</accession>
<feature type="domain" description="Peptidase S26" evidence="6">
    <location>
        <begin position="73"/>
        <end position="235"/>
    </location>
</feature>
<dbReference type="GO" id="GO:0006465">
    <property type="term" value="P:signal peptide processing"/>
    <property type="evidence" value="ECO:0007669"/>
    <property type="project" value="InterPro"/>
</dbReference>
<evidence type="ECO:0000256" key="3">
    <source>
        <dbReference type="ARBA" id="ARBA00013208"/>
    </source>
</evidence>
<dbReference type="InterPro" id="IPR019533">
    <property type="entry name" value="Peptidase_S26"/>
</dbReference>
<keyword evidence="5" id="KW-0645">Protease</keyword>
<evidence type="ECO:0000256" key="2">
    <source>
        <dbReference type="ARBA" id="ARBA00009370"/>
    </source>
</evidence>
<keyword evidence="5" id="KW-0472">Membrane</keyword>
<dbReference type="Pfam" id="PF10502">
    <property type="entry name" value="Peptidase_S26"/>
    <property type="match status" value="1"/>
</dbReference>
<dbReference type="CDD" id="cd06530">
    <property type="entry name" value="S26_SPase_I"/>
    <property type="match status" value="1"/>
</dbReference>
<sequence length="243" mass="27750">MDYIFSSSWLTITFLGVIIICSIITGLIAKRKNRNVVGWVLFAIFFGLIALVIITSLPPKGERKNILKVIGSVALLAIILFLIIASIRTFVVKAYKIPSGAMMPTLQPGDRIFVTMFNYKTKMPKRGEIVVFKYPEDPKKDFIKRVIAVEGDTVRIINKRVYVNGIALNEPYKIHNDPNIYPYSVQNPRDNLGIFQVPKDHLFMLGDNRDQSLDSRYWGFVPKQNLRGKAVKIYWPRNRTSAL</sequence>
<dbReference type="InterPro" id="IPR036286">
    <property type="entry name" value="LexA/Signal_pep-like_sf"/>
</dbReference>
<dbReference type="AlphaFoldDB" id="A0A2M7S4M2"/>
<proteinExistence type="inferred from homology"/>
<feature type="transmembrane region" description="Helical" evidence="5">
    <location>
        <begin position="6"/>
        <end position="29"/>
    </location>
</feature>
<dbReference type="PANTHER" id="PTHR43390">
    <property type="entry name" value="SIGNAL PEPTIDASE I"/>
    <property type="match status" value="1"/>
</dbReference>
<feature type="transmembrane region" description="Helical" evidence="5">
    <location>
        <begin position="69"/>
        <end position="91"/>
    </location>
</feature>
<dbReference type="PANTHER" id="PTHR43390:SF1">
    <property type="entry name" value="CHLOROPLAST PROCESSING PEPTIDASE"/>
    <property type="match status" value="1"/>
</dbReference>
<dbReference type="EC" id="3.4.21.89" evidence="3 5"/>
<dbReference type="GO" id="GO:0016020">
    <property type="term" value="C:membrane"/>
    <property type="evidence" value="ECO:0007669"/>
    <property type="project" value="UniProtKB-SubCell"/>
</dbReference>
<evidence type="ECO:0000313" key="8">
    <source>
        <dbReference type="Proteomes" id="UP000229307"/>
    </source>
</evidence>
<dbReference type="Gene3D" id="2.10.109.10">
    <property type="entry name" value="Umud Fragment, subunit A"/>
    <property type="match status" value="1"/>
</dbReference>
<dbReference type="GO" id="GO:0004252">
    <property type="term" value="F:serine-type endopeptidase activity"/>
    <property type="evidence" value="ECO:0007669"/>
    <property type="project" value="InterPro"/>
</dbReference>
<keyword evidence="4 5" id="KW-0378">Hydrolase</keyword>
<gene>
    <name evidence="7" type="primary">lepB</name>
    <name evidence="7" type="ORF">COY52_12300</name>
</gene>
<evidence type="ECO:0000259" key="6">
    <source>
        <dbReference type="Pfam" id="PF10502"/>
    </source>
</evidence>
<dbReference type="EMBL" id="PFMR01000341">
    <property type="protein sequence ID" value="PIZ14516.1"/>
    <property type="molecule type" value="Genomic_DNA"/>
</dbReference>
<dbReference type="Proteomes" id="UP000229307">
    <property type="component" value="Unassembled WGS sequence"/>
</dbReference>
<feature type="transmembrane region" description="Helical" evidence="5">
    <location>
        <begin position="36"/>
        <end position="57"/>
    </location>
</feature>
<evidence type="ECO:0000256" key="1">
    <source>
        <dbReference type="ARBA" id="ARBA00000677"/>
    </source>
</evidence>
<name>A0A2M7S4M2_9BACT</name>
<reference evidence="8" key="1">
    <citation type="submission" date="2017-09" db="EMBL/GenBank/DDBJ databases">
        <title>Depth-based differentiation of microbial function through sediment-hosted aquifers and enrichment of novel symbionts in the deep terrestrial subsurface.</title>
        <authorList>
            <person name="Probst A.J."/>
            <person name="Ladd B."/>
            <person name="Jarett J.K."/>
            <person name="Geller-Mcgrath D.E."/>
            <person name="Sieber C.M.K."/>
            <person name="Emerson J.B."/>
            <person name="Anantharaman K."/>
            <person name="Thomas B.C."/>
            <person name="Malmstrom R."/>
            <person name="Stieglmeier M."/>
            <person name="Klingl A."/>
            <person name="Woyke T."/>
            <person name="Ryan C.M."/>
            <person name="Banfield J.F."/>
        </authorList>
    </citation>
    <scope>NUCLEOTIDE SEQUENCE [LARGE SCALE GENOMIC DNA]</scope>
</reference>
<comment type="subcellular location">
    <subcellularLocation>
        <location evidence="5">Membrane</location>
        <topology evidence="5">Single-pass type II membrane protein</topology>
    </subcellularLocation>
</comment>
<organism evidence="7 8">
    <name type="scientific">Candidatus Desantisbacteria bacterium CG_4_10_14_0_8_um_filter_48_22</name>
    <dbReference type="NCBI Taxonomy" id="1974543"/>
    <lineage>
        <taxon>Bacteria</taxon>
        <taxon>Candidatus Desantisiibacteriota</taxon>
    </lineage>
</organism>
<dbReference type="PRINTS" id="PR00727">
    <property type="entry name" value="LEADERPTASE"/>
</dbReference>
<evidence type="ECO:0000256" key="4">
    <source>
        <dbReference type="ARBA" id="ARBA00022801"/>
    </source>
</evidence>
<comment type="catalytic activity">
    <reaction evidence="1 5">
        <text>Cleavage of hydrophobic, N-terminal signal or leader sequences from secreted and periplasmic proteins.</text>
        <dbReference type="EC" id="3.4.21.89"/>
    </reaction>
</comment>
<keyword evidence="5" id="KW-0812">Transmembrane</keyword>
<comment type="caution">
    <text evidence="5">Lacks conserved residue(s) required for the propagation of feature annotation.</text>
</comment>
<protein>
    <recommendedName>
        <fullName evidence="3 5">Signal peptidase I</fullName>
        <ecNumber evidence="3 5">3.4.21.89</ecNumber>
    </recommendedName>
</protein>
<dbReference type="PROSITE" id="PS00761">
    <property type="entry name" value="SPASE_I_3"/>
    <property type="match status" value="1"/>
</dbReference>
<evidence type="ECO:0000313" key="7">
    <source>
        <dbReference type="EMBL" id="PIZ14516.1"/>
    </source>
</evidence>
<dbReference type="SUPFAM" id="SSF51306">
    <property type="entry name" value="LexA/Signal peptidase"/>
    <property type="match status" value="1"/>
</dbReference>
<dbReference type="InterPro" id="IPR019758">
    <property type="entry name" value="Pept_S26A_signal_pept_1_CS"/>
</dbReference>
<dbReference type="InterPro" id="IPR000223">
    <property type="entry name" value="Pept_S26A_signal_pept_1"/>
</dbReference>
<dbReference type="NCBIfam" id="TIGR02227">
    <property type="entry name" value="sigpep_I_bact"/>
    <property type="match status" value="1"/>
</dbReference>